<dbReference type="SUPFAM" id="SSF53218">
    <property type="entry name" value="Molybdenum cofactor biosynthesis proteins"/>
    <property type="match status" value="1"/>
</dbReference>
<keyword evidence="1" id="KW-0479">Metal-binding</keyword>
<dbReference type="UniPathway" id="UPA00344"/>
<evidence type="ECO:0000313" key="4">
    <source>
        <dbReference type="Proteomes" id="UP000589373"/>
    </source>
</evidence>
<organism evidence="3 4">
    <name type="scientific">Trichococcus flocculiformis</name>
    <dbReference type="NCBI Taxonomy" id="82803"/>
    <lineage>
        <taxon>Bacteria</taxon>
        <taxon>Bacillati</taxon>
        <taxon>Bacillota</taxon>
        <taxon>Bacilli</taxon>
        <taxon>Lactobacillales</taxon>
        <taxon>Carnobacteriaceae</taxon>
        <taxon>Trichococcus</taxon>
    </lineage>
</organism>
<dbReference type="PANTHER" id="PTHR10192">
    <property type="entry name" value="MOLYBDOPTERIN BIOSYNTHESIS PROTEIN"/>
    <property type="match status" value="1"/>
</dbReference>
<sequence length="165" mass="17534">VFSVLAWQELKAAIFVTGSEISTGRIKDTFSPVVLEKLAAFPVETSMLEMVGDQLSDIRDAIVRAHDAGIKLIFCTGGMSVDPDDHTPGAIRASGAEIVSYGTPVFPGAMFMLAYFEDGTSVMGLPGGVMYAKRSILDEVLPRIIAGLRLSKADFAKMAVGGLFS</sequence>
<dbReference type="Pfam" id="PF00994">
    <property type="entry name" value="MoCF_biosynth"/>
    <property type="match status" value="1"/>
</dbReference>
<dbReference type="EC" id="2.10.1.1" evidence="1"/>
<gene>
    <name evidence="3" type="ORF">GX662_13275</name>
</gene>
<dbReference type="GO" id="GO:0061599">
    <property type="term" value="F:molybdopterin molybdotransferase activity"/>
    <property type="evidence" value="ECO:0007669"/>
    <property type="project" value="UniProtKB-UniRule"/>
</dbReference>
<protein>
    <recommendedName>
        <fullName evidence="1">Molybdopterin molybdenumtransferase</fullName>
        <ecNumber evidence="1">2.10.1.1</ecNumber>
    </recommendedName>
</protein>
<dbReference type="GO" id="GO:0046872">
    <property type="term" value="F:metal ion binding"/>
    <property type="evidence" value="ECO:0007669"/>
    <property type="project" value="UniProtKB-UniRule"/>
</dbReference>
<dbReference type="RefSeq" id="WP_276648804.1">
    <property type="nucleotide sequence ID" value="NZ_JAAZCD010000316.1"/>
</dbReference>
<comment type="catalytic activity">
    <reaction evidence="1">
        <text>adenylyl-molybdopterin + molybdate = Mo-molybdopterin + AMP + H(+)</text>
        <dbReference type="Rhea" id="RHEA:35047"/>
        <dbReference type="ChEBI" id="CHEBI:15378"/>
        <dbReference type="ChEBI" id="CHEBI:36264"/>
        <dbReference type="ChEBI" id="CHEBI:62727"/>
        <dbReference type="ChEBI" id="CHEBI:71302"/>
        <dbReference type="ChEBI" id="CHEBI:456215"/>
    </reaction>
</comment>
<comment type="similarity">
    <text evidence="1">Belongs to the MoeA family.</text>
</comment>
<accession>A0A847D9U0</accession>
<name>A0A847D9U0_9LACT</name>
<feature type="non-terminal residue" evidence="3">
    <location>
        <position position="1"/>
    </location>
</feature>
<keyword evidence="1" id="KW-0500">Molybdenum</keyword>
<keyword evidence="1" id="KW-0501">Molybdenum cofactor biosynthesis</keyword>
<evidence type="ECO:0000259" key="2">
    <source>
        <dbReference type="SMART" id="SM00852"/>
    </source>
</evidence>
<keyword evidence="1" id="KW-0808">Transferase</keyword>
<reference evidence="3 4" key="1">
    <citation type="journal article" date="2020" name="Biotechnol. Biofuels">
        <title>New insights from the biogas microbiome by comprehensive genome-resolved metagenomics of nearly 1600 species originating from multiple anaerobic digesters.</title>
        <authorList>
            <person name="Campanaro S."/>
            <person name="Treu L."/>
            <person name="Rodriguez-R L.M."/>
            <person name="Kovalovszki A."/>
            <person name="Ziels R.M."/>
            <person name="Maus I."/>
            <person name="Zhu X."/>
            <person name="Kougias P.G."/>
            <person name="Basile A."/>
            <person name="Luo G."/>
            <person name="Schluter A."/>
            <person name="Konstantinidis K.T."/>
            <person name="Angelidaki I."/>
        </authorList>
    </citation>
    <scope>NUCLEOTIDE SEQUENCE [LARGE SCALE GENOMIC DNA]</scope>
    <source>
        <strain evidence="3">AS07pgkLD_105</strain>
    </source>
</reference>
<comment type="caution">
    <text evidence="3">The sequence shown here is derived from an EMBL/GenBank/DDBJ whole genome shotgun (WGS) entry which is preliminary data.</text>
</comment>
<dbReference type="PANTHER" id="PTHR10192:SF28">
    <property type="entry name" value="MOLYBDOPTERIN MOLYBDENUMTRANSFERASE"/>
    <property type="match status" value="1"/>
</dbReference>
<dbReference type="InterPro" id="IPR001453">
    <property type="entry name" value="MoaB/Mog_dom"/>
</dbReference>
<dbReference type="InterPro" id="IPR036425">
    <property type="entry name" value="MoaB/Mog-like_dom_sf"/>
</dbReference>
<dbReference type="Proteomes" id="UP000589373">
    <property type="component" value="Unassembled WGS sequence"/>
</dbReference>
<proteinExistence type="inferred from homology"/>
<keyword evidence="1" id="KW-0460">Magnesium</keyword>
<comment type="function">
    <text evidence="1">Catalyzes the insertion of molybdate into adenylated molybdopterin with the concomitant release of AMP.</text>
</comment>
<dbReference type="InterPro" id="IPR038987">
    <property type="entry name" value="MoeA-like"/>
</dbReference>
<dbReference type="SMART" id="SM00852">
    <property type="entry name" value="MoCF_biosynth"/>
    <property type="match status" value="1"/>
</dbReference>
<dbReference type="GO" id="GO:0005829">
    <property type="term" value="C:cytosol"/>
    <property type="evidence" value="ECO:0007669"/>
    <property type="project" value="TreeGrafter"/>
</dbReference>
<evidence type="ECO:0000313" key="3">
    <source>
        <dbReference type="EMBL" id="NLD33204.1"/>
    </source>
</evidence>
<dbReference type="GO" id="GO:0006777">
    <property type="term" value="P:Mo-molybdopterin cofactor biosynthetic process"/>
    <property type="evidence" value="ECO:0007669"/>
    <property type="project" value="UniProtKB-UniRule"/>
</dbReference>
<feature type="domain" description="MoaB/Mog" evidence="2">
    <location>
        <begin position="13"/>
        <end position="146"/>
    </location>
</feature>
<dbReference type="Gene3D" id="3.40.980.10">
    <property type="entry name" value="MoaB/Mog-like domain"/>
    <property type="match status" value="1"/>
</dbReference>
<dbReference type="AlphaFoldDB" id="A0A847D9U0"/>
<dbReference type="EMBL" id="JAAZCD010000316">
    <property type="protein sequence ID" value="NLD33204.1"/>
    <property type="molecule type" value="Genomic_DNA"/>
</dbReference>
<evidence type="ECO:0000256" key="1">
    <source>
        <dbReference type="RuleBase" id="RU365090"/>
    </source>
</evidence>
<comment type="cofactor">
    <cofactor evidence="1">
        <name>Mg(2+)</name>
        <dbReference type="ChEBI" id="CHEBI:18420"/>
    </cofactor>
</comment>
<comment type="pathway">
    <text evidence="1">Cofactor biosynthesis; molybdopterin biosynthesis.</text>
</comment>